<evidence type="ECO:0000313" key="2">
    <source>
        <dbReference type="Proteomes" id="UP001631969"/>
    </source>
</evidence>
<gene>
    <name evidence="1" type="ORF">ACI1P1_08775</name>
</gene>
<comment type="caution">
    <text evidence="1">The sequence shown here is derived from an EMBL/GenBank/DDBJ whole genome shotgun (WGS) entry which is preliminary data.</text>
</comment>
<dbReference type="EMBL" id="JBJURJ010000005">
    <property type="protein sequence ID" value="MFM9328377.1"/>
    <property type="molecule type" value="Genomic_DNA"/>
</dbReference>
<protein>
    <submittedName>
        <fullName evidence="1">ABC transporter permease</fullName>
    </submittedName>
</protein>
<accession>A0ACC7P241</accession>
<sequence length="324" mass="36892">MRMELTAASQTTILKKRRPLNRFIRNVVRYRAMLLMAAPGILYLLLNNYLPMFGTAIAFKNVNFTKGIWKSDWVGLKNFEFLFGTSDAFVITRNTLLYNLVFIVVTLVCSVALAIMLNEVRLKLWRSFYQSALLLPYFLSAVVIAYLVYSLLSSEYGLLNKSVLPFFGMEPVSWYHETKHWPLILVIVNTWKSIGYYCVIYIAAIVGIDHEYYEAALIDGASKWQQVKSITVPLLTPVIITMVLLQIGRIFYADFGLFYQVPMDSGLLYPVTNVIDTYVYRALLQLGDLGMASAAGLYQSVVGFILVMLSNLVVRKVNRDQALF</sequence>
<name>A0ACC7P241_9BACL</name>
<dbReference type="Proteomes" id="UP001631969">
    <property type="component" value="Unassembled WGS sequence"/>
</dbReference>
<keyword evidence="2" id="KW-1185">Reference proteome</keyword>
<organism evidence="1 2">
    <name type="scientific">Paenibacillus mesotrionivorans</name>
    <dbReference type="NCBI Taxonomy" id="3160968"/>
    <lineage>
        <taxon>Bacteria</taxon>
        <taxon>Bacillati</taxon>
        <taxon>Bacillota</taxon>
        <taxon>Bacilli</taxon>
        <taxon>Bacillales</taxon>
        <taxon>Paenibacillaceae</taxon>
        <taxon>Paenibacillus</taxon>
    </lineage>
</organism>
<evidence type="ECO:0000313" key="1">
    <source>
        <dbReference type="EMBL" id="MFM9328377.1"/>
    </source>
</evidence>
<proteinExistence type="predicted"/>
<reference evidence="1" key="1">
    <citation type="submission" date="2024-12" db="EMBL/GenBank/DDBJ databases">
        <authorList>
            <person name="Wu N."/>
        </authorList>
    </citation>
    <scope>NUCLEOTIDE SEQUENCE</scope>
    <source>
        <strain evidence="1">P15</strain>
    </source>
</reference>